<evidence type="ECO:0000256" key="7">
    <source>
        <dbReference type="ARBA" id="ARBA00022801"/>
    </source>
</evidence>
<dbReference type="CDD" id="cd01647">
    <property type="entry name" value="RT_LTR"/>
    <property type="match status" value="1"/>
</dbReference>
<dbReference type="Pfam" id="PF00078">
    <property type="entry name" value="RVT_1"/>
    <property type="match status" value="1"/>
</dbReference>
<evidence type="ECO:0000259" key="14">
    <source>
        <dbReference type="Pfam" id="PF17919"/>
    </source>
</evidence>
<evidence type="ECO:0000256" key="11">
    <source>
        <dbReference type="ARBA" id="ARBA00023268"/>
    </source>
</evidence>
<keyword evidence="5" id="KW-0540">Nuclease</keyword>
<proteinExistence type="inferred from homology"/>
<reference evidence="16" key="1">
    <citation type="submission" date="2011-08" db="EMBL/GenBank/DDBJ databases">
        <title>The draft genome of Latimeria chalumnae.</title>
        <authorList>
            <person name="Di Palma F."/>
            <person name="Alfoldi J."/>
            <person name="Johnson J."/>
            <person name="Berlin A."/>
            <person name="Gnerre S."/>
            <person name="Jaffe D."/>
            <person name="MacCallum I."/>
            <person name="Young S."/>
            <person name="Walker B.J."/>
            <person name="Lander E."/>
            <person name="Lindblad-Toh K."/>
        </authorList>
    </citation>
    <scope>NUCLEOTIDE SEQUENCE [LARGE SCALE GENOMIC DNA]</scope>
    <source>
        <strain evidence="16">Wild caught</strain>
    </source>
</reference>
<evidence type="ECO:0000259" key="13">
    <source>
        <dbReference type="Pfam" id="PF00078"/>
    </source>
</evidence>
<protein>
    <recommendedName>
        <fullName evidence="2">ribonuclease H</fullName>
        <ecNumber evidence="2">3.1.26.4</ecNumber>
    </recommendedName>
</protein>
<dbReference type="Gene3D" id="2.40.70.10">
    <property type="entry name" value="Acid Proteases"/>
    <property type="match status" value="1"/>
</dbReference>
<keyword evidence="11" id="KW-0511">Multifunctional enzyme</keyword>
<dbReference type="Proteomes" id="UP000008672">
    <property type="component" value="Unassembled WGS sequence"/>
</dbReference>
<keyword evidence="8" id="KW-0460">Magnesium</keyword>
<dbReference type="STRING" id="7897.ENSLACP00000017258"/>
<dbReference type="InterPro" id="IPR021109">
    <property type="entry name" value="Peptidase_aspartic_dom_sf"/>
</dbReference>
<comment type="similarity">
    <text evidence="1">Belongs to the beta type-B retroviral polymerase family. HERV class-II K(HML-2) pol subfamily.</text>
</comment>
<dbReference type="InParanoid" id="H3B5T7"/>
<dbReference type="GO" id="GO:0004190">
    <property type="term" value="F:aspartic-type endopeptidase activity"/>
    <property type="evidence" value="ECO:0007669"/>
    <property type="project" value="InterPro"/>
</dbReference>
<dbReference type="GO" id="GO:0006508">
    <property type="term" value="P:proteolysis"/>
    <property type="evidence" value="ECO:0007669"/>
    <property type="project" value="InterPro"/>
</dbReference>
<dbReference type="Gene3D" id="3.30.70.270">
    <property type="match status" value="2"/>
</dbReference>
<dbReference type="InterPro" id="IPR000477">
    <property type="entry name" value="RT_dom"/>
</dbReference>
<dbReference type="InterPro" id="IPR001969">
    <property type="entry name" value="Aspartic_peptidase_AS"/>
</dbReference>
<dbReference type="FunFam" id="3.30.70.270:FF:000020">
    <property type="entry name" value="Transposon Tf2-6 polyprotein-like Protein"/>
    <property type="match status" value="1"/>
</dbReference>
<dbReference type="InterPro" id="IPR018061">
    <property type="entry name" value="Retropepsins"/>
</dbReference>
<dbReference type="eggNOG" id="KOG0017">
    <property type="taxonomic scope" value="Eukaryota"/>
</dbReference>
<keyword evidence="7" id="KW-0378">Hydrolase</keyword>
<evidence type="ECO:0000313" key="15">
    <source>
        <dbReference type="Ensembl" id="ENSLACP00000017258.1"/>
    </source>
</evidence>
<keyword evidence="10" id="KW-0229">DNA integration</keyword>
<dbReference type="EMBL" id="AFYH01092400">
    <property type="status" value="NOT_ANNOTATED_CDS"/>
    <property type="molecule type" value="Genomic_DNA"/>
</dbReference>
<dbReference type="FunFam" id="3.30.70.270:FF:000003">
    <property type="entry name" value="Transposon Ty3-G Gag-Pol polyprotein"/>
    <property type="match status" value="1"/>
</dbReference>
<name>H3B5T7_LATCH</name>
<dbReference type="Gene3D" id="3.10.10.10">
    <property type="entry name" value="HIV Type 1 Reverse Transcriptase, subunit A, domain 1"/>
    <property type="match status" value="1"/>
</dbReference>
<keyword evidence="9" id="KW-0694">RNA-binding</keyword>
<accession>H3B5T7</accession>
<evidence type="ECO:0000256" key="1">
    <source>
        <dbReference type="ARBA" id="ARBA00010879"/>
    </source>
</evidence>
<evidence type="ECO:0000256" key="9">
    <source>
        <dbReference type="ARBA" id="ARBA00022884"/>
    </source>
</evidence>
<evidence type="ECO:0000313" key="16">
    <source>
        <dbReference type="Proteomes" id="UP000008672"/>
    </source>
</evidence>
<keyword evidence="4" id="KW-0548">Nucleotidyltransferase</keyword>
<dbReference type="EC" id="3.1.26.4" evidence="2"/>
<dbReference type="PANTHER" id="PTHR37984:SF5">
    <property type="entry name" value="PROTEIN NYNRIN-LIKE"/>
    <property type="match status" value="1"/>
</dbReference>
<evidence type="ECO:0000256" key="6">
    <source>
        <dbReference type="ARBA" id="ARBA00022759"/>
    </source>
</evidence>
<dbReference type="OMA" id="MPRIEEM"/>
<evidence type="ECO:0000256" key="4">
    <source>
        <dbReference type="ARBA" id="ARBA00022695"/>
    </source>
</evidence>
<dbReference type="HOGENOM" id="CLU_000384_33_10_1"/>
<dbReference type="SUPFAM" id="SSF56672">
    <property type="entry name" value="DNA/RNA polymerases"/>
    <property type="match status" value="1"/>
</dbReference>
<dbReference type="Ensembl" id="ENSLACT00000017385.1">
    <property type="protein sequence ID" value="ENSLACP00000017258.1"/>
    <property type="gene ID" value="ENSLACG00000015201.1"/>
</dbReference>
<dbReference type="GO" id="GO:0016779">
    <property type="term" value="F:nucleotidyltransferase activity"/>
    <property type="evidence" value="ECO:0007669"/>
    <property type="project" value="UniProtKB-KW"/>
</dbReference>
<dbReference type="CDD" id="cd00303">
    <property type="entry name" value="retropepsin_like"/>
    <property type="match status" value="1"/>
</dbReference>
<feature type="domain" description="Reverse transcriptase" evidence="13">
    <location>
        <begin position="216"/>
        <end position="365"/>
    </location>
</feature>
<evidence type="ECO:0000256" key="8">
    <source>
        <dbReference type="ARBA" id="ARBA00022842"/>
    </source>
</evidence>
<evidence type="ECO:0000256" key="2">
    <source>
        <dbReference type="ARBA" id="ARBA00012180"/>
    </source>
</evidence>
<evidence type="ECO:0000259" key="12">
    <source>
        <dbReference type="Pfam" id="PF00077"/>
    </source>
</evidence>
<reference evidence="15" key="2">
    <citation type="submission" date="2025-08" db="UniProtKB">
        <authorList>
            <consortium name="Ensembl"/>
        </authorList>
    </citation>
    <scope>IDENTIFICATION</scope>
</reference>
<dbReference type="GO" id="GO:0015074">
    <property type="term" value="P:DNA integration"/>
    <property type="evidence" value="ECO:0007669"/>
    <property type="project" value="UniProtKB-KW"/>
</dbReference>
<dbReference type="Gene3D" id="3.10.20.370">
    <property type="match status" value="1"/>
</dbReference>
<dbReference type="InterPro" id="IPR043502">
    <property type="entry name" value="DNA/RNA_pol_sf"/>
</dbReference>
<keyword evidence="6" id="KW-0255">Endonuclease</keyword>
<organism evidence="15 16">
    <name type="scientific">Latimeria chalumnae</name>
    <name type="common">Coelacanth</name>
    <dbReference type="NCBI Taxonomy" id="7897"/>
    <lineage>
        <taxon>Eukaryota</taxon>
        <taxon>Metazoa</taxon>
        <taxon>Chordata</taxon>
        <taxon>Craniata</taxon>
        <taxon>Vertebrata</taxon>
        <taxon>Euteleostomi</taxon>
        <taxon>Coelacanthiformes</taxon>
        <taxon>Coelacanthidae</taxon>
        <taxon>Latimeria</taxon>
    </lineage>
</organism>
<dbReference type="GO" id="GO:0003723">
    <property type="term" value="F:RNA binding"/>
    <property type="evidence" value="ECO:0007669"/>
    <property type="project" value="UniProtKB-KW"/>
</dbReference>
<feature type="domain" description="Reverse transcriptase/retrotransposon-derived protein RNase H-like" evidence="14">
    <location>
        <begin position="420"/>
        <end position="517"/>
    </location>
</feature>
<dbReference type="PANTHER" id="PTHR37984">
    <property type="entry name" value="PROTEIN CBG26694"/>
    <property type="match status" value="1"/>
</dbReference>
<dbReference type="GeneTree" id="ENSGT01100000263500"/>
<dbReference type="InterPro" id="IPR041577">
    <property type="entry name" value="RT_RNaseH_2"/>
</dbReference>
<reference evidence="15" key="3">
    <citation type="submission" date="2025-09" db="UniProtKB">
        <authorList>
            <consortium name="Ensembl"/>
        </authorList>
    </citation>
    <scope>IDENTIFICATION</scope>
</reference>
<feature type="domain" description="Retropepsins" evidence="12">
    <location>
        <begin position="2"/>
        <end position="93"/>
    </location>
</feature>
<evidence type="ECO:0000256" key="5">
    <source>
        <dbReference type="ARBA" id="ARBA00022722"/>
    </source>
</evidence>
<dbReference type="PROSITE" id="PS00141">
    <property type="entry name" value="ASP_PROTEASE"/>
    <property type="match status" value="1"/>
</dbReference>
<evidence type="ECO:0000256" key="3">
    <source>
        <dbReference type="ARBA" id="ARBA00022679"/>
    </source>
</evidence>
<keyword evidence="16" id="KW-1185">Reference proteome</keyword>
<dbReference type="InterPro" id="IPR043128">
    <property type="entry name" value="Rev_trsase/Diguanyl_cyclase"/>
</dbReference>
<dbReference type="Pfam" id="PF00077">
    <property type="entry name" value="RVP"/>
    <property type="match status" value="1"/>
</dbReference>
<dbReference type="InterPro" id="IPR050951">
    <property type="entry name" value="Retrovirus_Pol_polyprotein"/>
</dbReference>
<sequence>VEGVDIRALVDTGSTSSILNEDLCSSHPSLKKCPIKKSFIIANSISGQCLDTLDTVTVGLHIGKKLIQHDFQVVRGAHQPIILGCDFLQQHHAVIDISKGTLALKNITLQLFSKQHETSTCYNNIDSVKLSLTEKQLLEHYCLDTKVSSARGPDDYECTGIIKHHIGIGEAVPIKQHAYQVTPEQQIEVQNQVDKLLQADIIENGFSSWAAPVVLVKKKDGAWQFCLDYHKLSSVTIKDSHPLPTVEDALDGLSGSACYSTMDLTQRYYQQKTAFITGSGLYFKVIPMGLTNAPATFQRLMELVLRGLPWKICLVYLDDVLIYSHSFEEHLQHIEEILSRFQSSRVKLNPLKCPFAQGHVIFLGHGMSQQGRRPDPQNVVCKRLGAFLGLCSYYRKFIKNFVHCALPLYQLTEKNVPFVWTPAYDETFCYLQDVLSQQPVVKFPDFIKPFLLCTDASCTIVGVLLAQVQDNLEYATAYASHVLPKAERRWSAYDRELWAIAWVAQHFWHYFYKQPFTTVTDHKPLLGLWKIPIDNDHAGCRARWALELDPYDWVVVH</sequence>
<keyword evidence="3" id="KW-0808">Transferase</keyword>
<dbReference type="Pfam" id="PF17919">
    <property type="entry name" value="RT_RNaseH_2"/>
    <property type="match status" value="1"/>
</dbReference>
<dbReference type="GO" id="GO:0004523">
    <property type="term" value="F:RNA-DNA hybrid ribonuclease activity"/>
    <property type="evidence" value="ECO:0007669"/>
    <property type="project" value="UniProtKB-EC"/>
</dbReference>
<dbReference type="AlphaFoldDB" id="H3B5T7"/>
<dbReference type="SUPFAM" id="SSF50630">
    <property type="entry name" value="Acid proteases"/>
    <property type="match status" value="1"/>
</dbReference>
<evidence type="ECO:0000256" key="10">
    <source>
        <dbReference type="ARBA" id="ARBA00022908"/>
    </source>
</evidence>